<dbReference type="Proteomes" id="UP000050823">
    <property type="component" value="Unassembled WGS sequence"/>
</dbReference>
<protein>
    <submittedName>
        <fullName evidence="1">Uncharacterized protein</fullName>
    </submittedName>
</protein>
<dbReference type="EMBL" id="AYZB01000002">
    <property type="protein sequence ID" value="KRM24404.1"/>
    <property type="molecule type" value="Genomic_DNA"/>
</dbReference>
<proteinExistence type="predicted"/>
<gene>
    <name evidence="1" type="ORF">FC90_GL000545</name>
</gene>
<accession>A0AA89I3U2</accession>
<comment type="caution">
    <text evidence="1">The sequence shown here is derived from an EMBL/GenBank/DDBJ whole genome shotgun (WGS) entry which is preliminary data.</text>
</comment>
<sequence>MFKLALKSLDDAIASTVKPQMIHWLTIPADYLFASSTELFYHETRESSNFTINLFI</sequence>
<dbReference type="AlphaFoldDB" id="A0AA89I3U2"/>
<evidence type="ECO:0000313" key="2">
    <source>
        <dbReference type="Proteomes" id="UP000050823"/>
    </source>
</evidence>
<name>A0AA89I3U2_9LACO</name>
<reference evidence="1 2" key="1">
    <citation type="journal article" date="2015" name="Genome Announc.">
        <title>Expanding the biotechnology potential of lactobacilli through comparative genomics of 213 strains and associated genera.</title>
        <authorList>
            <person name="Sun Z."/>
            <person name="Harris H.M."/>
            <person name="McCann A."/>
            <person name="Guo C."/>
            <person name="Argimon S."/>
            <person name="Zhang W."/>
            <person name="Yang X."/>
            <person name="Jeffery I.B."/>
            <person name="Cooney J.C."/>
            <person name="Kagawa T.F."/>
            <person name="Liu W."/>
            <person name="Song Y."/>
            <person name="Salvetti E."/>
            <person name="Wrobel A."/>
            <person name="Rasinkangas P."/>
            <person name="Parkhill J."/>
            <person name="Rea M.C."/>
            <person name="O'Sullivan O."/>
            <person name="Ritari J."/>
            <person name="Douillard F.P."/>
            <person name="Paul Ross R."/>
            <person name="Yang R."/>
            <person name="Briner A.E."/>
            <person name="Felis G.E."/>
            <person name="de Vos W.M."/>
            <person name="Barrangou R."/>
            <person name="Klaenhammer T.R."/>
            <person name="Caufield P.W."/>
            <person name="Cui Y."/>
            <person name="Zhang H."/>
            <person name="O'Toole P.W."/>
        </authorList>
    </citation>
    <scope>NUCLEOTIDE SEQUENCE [LARGE SCALE GENOMIC DNA]</scope>
    <source>
        <strain evidence="1 2">DSM 20719</strain>
    </source>
</reference>
<organism evidence="1 2">
    <name type="scientific">Latilactobacillus graminis DSM 20719</name>
    <dbReference type="NCBI Taxonomy" id="1423752"/>
    <lineage>
        <taxon>Bacteria</taxon>
        <taxon>Bacillati</taxon>
        <taxon>Bacillota</taxon>
        <taxon>Bacilli</taxon>
        <taxon>Lactobacillales</taxon>
        <taxon>Lactobacillaceae</taxon>
        <taxon>Latilactobacillus</taxon>
    </lineage>
</organism>
<evidence type="ECO:0000313" key="1">
    <source>
        <dbReference type="EMBL" id="KRM24404.1"/>
    </source>
</evidence>